<organism evidence="1">
    <name type="scientific">Pseudomonas marincola</name>
    <dbReference type="NCBI Taxonomy" id="437900"/>
    <lineage>
        <taxon>Bacteria</taxon>
        <taxon>Pseudomonadati</taxon>
        <taxon>Pseudomonadota</taxon>
        <taxon>Gammaproteobacteria</taxon>
        <taxon>Pseudomonadales</taxon>
        <taxon>Pseudomonadaceae</taxon>
        <taxon>Pseudomonas</taxon>
    </lineage>
</organism>
<accession>A0A653E868</accession>
<evidence type="ECO:0000313" key="1">
    <source>
        <dbReference type="EMBL" id="VEV98216.1"/>
    </source>
</evidence>
<proteinExistence type="predicted"/>
<protein>
    <submittedName>
        <fullName evidence="1">Uncharacterized protein</fullName>
    </submittedName>
</protein>
<reference evidence="1" key="1">
    <citation type="submission" date="2019-02" db="EMBL/GenBank/DDBJ databases">
        <authorList>
            <consortium name="Genoscope - CEA"/>
            <person name="William W."/>
        </authorList>
    </citation>
    <scope>NUCLEOTIDE SEQUENCE [LARGE SCALE GENOMIC DNA]</scope>
    <source>
        <strain evidence="1">YSy11</strain>
    </source>
</reference>
<sequence length="72" mass="7941">MVDNVTQLRQPPTVREVNEKNEGLFESAVIEVVKKGIEDGMTEAQMVGVLTFIIQEVLPYPIALIDGEDDPA</sequence>
<gene>
    <name evidence="1" type="ORF">PMYSY11_3172</name>
</gene>
<dbReference type="EMBL" id="LR215729">
    <property type="protein sequence ID" value="VEV98216.1"/>
    <property type="molecule type" value="Genomic_DNA"/>
</dbReference>
<name>A0A653E868_9PSED</name>
<dbReference type="RefSeq" id="WP_150548784.1">
    <property type="nucleotide sequence ID" value="NZ_JBALWF010000003.1"/>
</dbReference>
<dbReference type="AlphaFoldDB" id="A0A653E868"/>